<evidence type="ECO:0000313" key="1">
    <source>
        <dbReference type="EMBL" id="MDO6406632.1"/>
    </source>
</evidence>
<dbReference type="EMBL" id="JAUOOM010000006">
    <property type="protein sequence ID" value="MDO6406632.1"/>
    <property type="molecule type" value="Genomic_DNA"/>
</dbReference>
<proteinExistence type="predicted"/>
<dbReference type="PROSITE" id="PS51318">
    <property type="entry name" value="TAT"/>
    <property type="match status" value="1"/>
</dbReference>
<dbReference type="Proteomes" id="UP001171299">
    <property type="component" value="Unassembled WGS sequence"/>
</dbReference>
<evidence type="ECO:0000313" key="2">
    <source>
        <dbReference type="Proteomes" id="UP001171299"/>
    </source>
</evidence>
<dbReference type="InterPro" id="IPR006311">
    <property type="entry name" value="TAT_signal"/>
</dbReference>
<name>A0ABT8XT40_9GAMM</name>
<protein>
    <submittedName>
        <fullName evidence="1">Sorbitol dehydrogenase family protein</fullName>
    </submittedName>
</protein>
<gene>
    <name evidence="1" type="ORF">Q3404_08590</name>
</gene>
<reference evidence="1" key="1">
    <citation type="submission" date="2023-07" db="EMBL/GenBank/DDBJ databases">
        <title>The extreme plant-growth-promoting properties of Pantoea phytobeneficialis PF55 revealed by functional and genomic analysis.</title>
        <authorList>
            <person name="Nascimento F.X."/>
            <person name="Marcio R.J."/>
        </authorList>
    </citation>
    <scope>NUCLEOTIDE SEQUENCE</scope>
    <source>
        <strain evidence="1">PF55</strain>
    </source>
</reference>
<organism evidence="1 2">
    <name type="scientific">Pantoea phytobeneficialis</name>
    <dbReference type="NCBI Taxonomy" id="2052056"/>
    <lineage>
        <taxon>Bacteria</taxon>
        <taxon>Pseudomonadati</taxon>
        <taxon>Pseudomonadota</taxon>
        <taxon>Gammaproteobacteria</taxon>
        <taxon>Enterobacterales</taxon>
        <taxon>Erwiniaceae</taxon>
        <taxon>Pantoea</taxon>
    </lineage>
</organism>
<sequence length="171" mass="18363">MAGHLFMVEQSSRVSRRRLLQGMGALAALTVIPAFPSYASAPEDSSFAKLSTLLTGKSQLPENFTRVLLAAFSRIDSSFSSKTSRLQQWIDQHAVSANEMSSKLAADPSVADLAHLPTDILTGWYLGVVGKGENAICVAYIEALANQVVADKLRPPTYAYGAYGSWAAKPL</sequence>
<accession>A0ABT8XT40</accession>
<comment type="caution">
    <text evidence="1">The sequence shown here is derived from an EMBL/GenBank/DDBJ whole genome shotgun (WGS) entry which is preliminary data.</text>
</comment>
<dbReference type="Pfam" id="PF12318">
    <property type="entry name" value="FAD-SLDH"/>
    <property type="match status" value="1"/>
</dbReference>
<dbReference type="InterPro" id="IPR024651">
    <property type="entry name" value="FAD-SLDH_ssu"/>
</dbReference>
<keyword evidence="2" id="KW-1185">Reference proteome</keyword>
<dbReference type="RefSeq" id="WP_244634090.1">
    <property type="nucleotide sequence ID" value="NZ_CP024639.1"/>
</dbReference>